<dbReference type="InterPro" id="IPR050256">
    <property type="entry name" value="Glycosyltransferase_2"/>
</dbReference>
<accession>A0ABW7PXD0</accession>
<reference evidence="3 4" key="1">
    <citation type="submission" date="2024-08" db="EMBL/GenBank/DDBJ databases">
        <title>Pantoea ronii - a newly identified human opportunistic pathogen.</title>
        <authorList>
            <person name="Keidar-Friedman D."/>
            <person name="Sorek N."/>
            <person name="Leshin-Carmel D."/>
            <person name="Tsur A."/>
            <person name="Amsalem M."/>
            <person name="Tolkach D."/>
            <person name="Brosh-Nissimov T."/>
        </authorList>
    </citation>
    <scope>NUCLEOTIDE SEQUENCE [LARGE SCALE GENOMIC DNA]</scope>
    <source>
        <strain evidence="3 4">AA23256</strain>
    </source>
</reference>
<evidence type="ECO:0000313" key="4">
    <source>
        <dbReference type="Proteomes" id="UP001611251"/>
    </source>
</evidence>
<dbReference type="EMBL" id="JBGFSN010000004">
    <property type="protein sequence ID" value="MFH8134989.1"/>
    <property type="molecule type" value="Genomic_DNA"/>
</dbReference>
<dbReference type="InterPro" id="IPR001173">
    <property type="entry name" value="Glyco_trans_2-like"/>
</dbReference>
<proteinExistence type="predicted"/>
<keyword evidence="1" id="KW-1133">Transmembrane helix</keyword>
<dbReference type="Gene3D" id="3.90.550.10">
    <property type="entry name" value="Spore Coat Polysaccharide Biosynthesis Protein SpsA, Chain A"/>
    <property type="match status" value="1"/>
</dbReference>
<dbReference type="InterPro" id="IPR029044">
    <property type="entry name" value="Nucleotide-diphossugar_trans"/>
</dbReference>
<dbReference type="PANTHER" id="PTHR48090:SF7">
    <property type="entry name" value="RFBJ PROTEIN"/>
    <property type="match status" value="1"/>
</dbReference>
<feature type="domain" description="Glycosyltransferase 2-like" evidence="2">
    <location>
        <begin position="7"/>
        <end position="168"/>
    </location>
</feature>
<dbReference type="RefSeq" id="WP_397215260.1">
    <property type="nucleotide sequence ID" value="NZ_JBGFSN010000004.1"/>
</dbReference>
<keyword evidence="4" id="KW-1185">Reference proteome</keyword>
<evidence type="ECO:0000259" key="2">
    <source>
        <dbReference type="Pfam" id="PF00535"/>
    </source>
</evidence>
<feature type="transmembrane region" description="Helical" evidence="1">
    <location>
        <begin position="234"/>
        <end position="258"/>
    </location>
</feature>
<protein>
    <submittedName>
        <fullName evidence="3">Glycosyltransferase family 2 protein</fullName>
    </submittedName>
</protein>
<feature type="transmembrane region" description="Helical" evidence="1">
    <location>
        <begin position="270"/>
        <end position="293"/>
    </location>
</feature>
<evidence type="ECO:0000256" key="1">
    <source>
        <dbReference type="SAM" id="Phobius"/>
    </source>
</evidence>
<dbReference type="SUPFAM" id="SSF53448">
    <property type="entry name" value="Nucleotide-diphospho-sugar transferases"/>
    <property type="match status" value="1"/>
</dbReference>
<dbReference type="Pfam" id="PF00535">
    <property type="entry name" value="Glycos_transf_2"/>
    <property type="match status" value="1"/>
</dbReference>
<dbReference type="CDD" id="cd04179">
    <property type="entry name" value="DPM_DPG-synthase_like"/>
    <property type="match status" value="1"/>
</dbReference>
<keyword evidence="1" id="KW-0812">Transmembrane</keyword>
<name>A0ABW7PXD0_9GAMM</name>
<dbReference type="PANTHER" id="PTHR48090">
    <property type="entry name" value="UNDECAPRENYL-PHOSPHATE 4-DEOXY-4-FORMAMIDO-L-ARABINOSE TRANSFERASE-RELATED"/>
    <property type="match status" value="1"/>
</dbReference>
<organism evidence="3 4">
    <name type="scientific">Pantoea osteomyelitidis</name>
    <dbReference type="NCBI Taxonomy" id="3230026"/>
    <lineage>
        <taxon>Bacteria</taxon>
        <taxon>Pseudomonadati</taxon>
        <taxon>Pseudomonadota</taxon>
        <taxon>Gammaproteobacteria</taxon>
        <taxon>Enterobacterales</taxon>
        <taxon>Erwiniaceae</taxon>
        <taxon>Pantoea</taxon>
    </lineage>
</organism>
<comment type="caution">
    <text evidence="3">The sequence shown here is derived from an EMBL/GenBank/DDBJ whole genome shotgun (WGS) entry which is preliminary data.</text>
</comment>
<sequence>MKLIIQMPCYNESGTLAIALAALPRQVEGFDKVEWLVIDDGSKDNTIEVAKQCGVDHIVQHMGNKGLAVAFMTGIDHCLNLGADVIINTDADNQYDATNIPDLVRPILERKYEMVIGARPITTIEHFSPAKKILQKLGSWVVRGASKTAIPDAPSGFRAISRNAAQKLIVFSEYTYTLETIIQAGRKDIAITSVPVNVNEDLRPSRLVKSIPSYIQRSIFTIIRIYVIYRPFKFFMSIGIVLMLLGILISIRYMYFYIFESGQGHIQSLILSAILLMMGFQTILVSFLADLLAANRKLLEDIRERLIKRINFRRK</sequence>
<gene>
    <name evidence="3" type="ORF">ABU178_12510</name>
</gene>
<evidence type="ECO:0000313" key="3">
    <source>
        <dbReference type="EMBL" id="MFH8134989.1"/>
    </source>
</evidence>
<dbReference type="Proteomes" id="UP001611251">
    <property type="component" value="Unassembled WGS sequence"/>
</dbReference>
<keyword evidence="1" id="KW-0472">Membrane</keyword>